<dbReference type="RefSeq" id="WP_149486832.1">
    <property type="nucleotide sequence ID" value="NZ_CP036150.1"/>
</dbReference>
<dbReference type="KEGG" id="ock:EXM22_12415"/>
<proteinExistence type="predicted"/>
<dbReference type="InterPro" id="IPR014997">
    <property type="entry name" value="DUF1847"/>
</dbReference>
<reference evidence="1 2" key="1">
    <citation type="submission" date="2019-02" db="EMBL/GenBank/DDBJ databases">
        <title>Complete Genome Sequence and Methylome Analysis of free living Spirochaetas.</title>
        <authorList>
            <person name="Fomenkov A."/>
            <person name="Dubinina G."/>
            <person name="Leshcheva N."/>
            <person name="Mikheeva N."/>
            <person name="Grabovich M."/>
            <person name="Vincze T."/>
            <person name="Roberts R.J."/>
        </authorList>
    </citation>
    <scope>NUCLEOTIDE SEQUENCE [LARGE SCALE GENOMIC DNA]</scope>
    <source>
        <strain evidence="1 2">K2</strain>
    </source>
</reference>
<name>A0A5C1QM72_9SPIO</name>
<dbReference type="Proteomes" id="UP000324209">
    <property type="component" value="Chromosome"/>
</dbReference>
<accession>A0A5C1QM72</accession>
<evidence type="ECO:0000313" key="1">
    <source>
        <dbReference type="EMBL" id="QEN08751.1"/>
    </source>
</evidence>
<dbReference type="Pfam" id="PF08901">
    <property type="entry name" value="DUF1847"/>
    <property type="match status" value="1"/>
</dbReference>
<dbReference type="OrthoDB" id="9795204at2"/>
<organism evidence="1 2">
    <name type="scientific">Oceanispirochaeta crateris</name>
    <dbReference type="NCBI Taxonomy" id="2518645"/>
    <lineage>
        <taxon>Bacteria</taxon>
        <taxon>Pseudomonadati</taxon>
        <taxon>Spirochaetota</taxon>
        <taxon>Spirochaetia</taxon>
        <taxon>Spirochaetales</taxon>
        <taxon>Spirochaetaceae</taxon>
        <taxon>Oceanispirochaeta</taxon>
    </lineage>
</organism>
<sequence length="189" mass="21040">MKLNCLDCKTKNCRKTGADCYGLKENSLDIYDDQETLDMVRSSGRLVDNGRAGSLSRFQEVIEFCTLQGYKKIGLAYCFGLESLAEEIREKMSASGLSLVPARCSMGAVKECEIDPDKTSEVYSCNPAGQAVFLNDNADFVIEVGLCLGHDVIFHQQLKVPFTVLLVKDRTNEHNPLKGIREYQVTNEP</sequence>
<evidence type="ECO:0000313" key="2">
    <source>
        <dbReference type="Proteomes" id="UP000324209"/>
    </source>
</evidence>
<dbReference type="AlphaFoldDB" id="A0A5C1QM72"/>
<protein>
    <submittedName>
        <fullName evidence="1">DUF1847 domain-containing protein</fullName>
    </submittedName>
</protein>
<dbReference type="EMBL" id="CP036150">
    <property type="protein sequence ID" value="QEN08751.1"/>
    <property type="molecule type" value="Genomic_DNA"/>
</dbReference>
<keyword evidence="2" id="KW-1185">Reference proteome</keyword>
<gene>
    <name evidence="1" type="ORF">EXM22_12415</name>
</gene>